<feature type="compositionally biased region" description="Basic and acidic residues" evidence="1">
    <location>
        <begin position="314"/>
        <end position="337"/>
    </location>
</feature>
<feature type="region of interest" description="Disordered" evidence="1">
    <location>
        <begin position="1"/>
        <end position="56"/>
    </location>
</feature>
<evidence type="ECO:0000259" key="2">
    <source>
        <dbReference type="PROSITE" id="PS50020"/>
    </source>
</evidence>
<dbReference type="InterPro" id="IPR001202">
    <property type="entry name" value="WW_dom"/>
</dbReference>
<dbReference type="Proteomes" id="UP000469890">
    <property type="component" value="Unassembled WGS sequence"/>
</dbReference>
<dbReference type="InterPro" id="IPR036020">
    <property type="entry name" value="WW_dom_sf"/>
</dbReference>
<feature type="compositionally biased region" description="Polar residues" evidence="1">
    <location>
        <begin position="238"/>
        <end position="260"/>
    </location>
</feature>
<proteinExistence type="predicted"/>
<name>A0A8H4BEX9_MUCCL</name>
<dbReference type="Gene3D" id="2.20.70.10">
    <property type="match status" value="1"/>
</dbReference>
<feature type="domain" description="WW" evidence="2">
    <location>
        <begin position="136"/>
        <end position="169"/>
    </location>
</feature>
<feature type="compositionally biased region" description="Acidic residues" evidence="1">
    <location>
        <begin position="103"/>
        <end position="112"/>
    </location>
</feature>
<feature type="compositionally biased region" description="Low complexity" evidence="1">
    <location>
        <begin position="220"/>
        <end position="230"/>
    </location>
</feature>
<dbReference type="PROSITE" id="PS50020">
    <property type="entry name" value="WW_DOMAIN_2"/>
    <property type="match status" value="1"/>
</dbReference>
<organism evidence="3 4">
    <name type="scientific">Mucor circinelloides f. lusitanicus</name>
    <name type="common">Mucor racemosus var. lusitanicus</name>
    <dbReference type="NCBI Taxonomy" id="29924"/>
    <lineage>
        <taxon>Eukaryota</taxon>
        <taxon>Fungi</taxon>
        <taxon>Fungi incertae sedis</taxon>
        <taxon>Mucoromycota</taxon>
        <taxon>Mucoromycotina</taxon>
        <taxon>Mucoromycetes</taxon>
        <taxon>Mucorales</taxon>
        <taxon>Mucorineae</taxon>
        <taxon>Mucoraceae</taxon>
        <taxon>Mucor</taxon>
    </lineage>
</organism>
<dbReference type="SUPFAM" id="SSF51045">
    <property type="entry name" value="WW domain"/>
    <property type="match status" value="1"/>
</dbReference>
<protein>
    <recommendedName>
        <fullName evidence="2">WW domain-containing protein</fullName>
    </recommendedName>
</protein>
<gene>
    <name evidence="3" type="ORF">FB192DRAFT_1382798</name>
</gene>
<dbReference type="AlphaFoldDB" id="A0A8H4BEX9"/>
<dbReference type="SMART" id="SM00456">
    <property type="entry name" value="WW"/>
    <property type="match status" value="1"/>
</dbReference>
<dbReference type="CDD" id="cd00201">
    <property type="entry name" value="WW"/>
    <property type="match status" value="1"/>
</dbReference>
<evidence type="ECO:0000313" key="3">
    <source>
        <dbReference type="EMBL" id="KAF1800880.1"/>
    </source>
</evidence>
<evidence type="ECO:0000313" key="4">
    <source>
        <dbReference type="Proteomes" id="UP000469890"/>
    </source>
</evidence>
<feature type="compositionally biased region" description="Low complexity" evidence="1">
    <location>
        <begin position="167"/>
        <end position="193"/>
    </location>
</feature>
<evidence type="ECO:0000256" key="1">
    <source>
        <dbReference type="SAM" id="MobiDB-lite"/>
    </source>
</evidence>
<feature type="region of interest" description="Disordered" evidence="1">
    <location>
        <begin position="102"/>
        <end position="426"/>
    </location>
</feature>
<dbReference type="EMBL" id="JAAECE010000005">
    <property type="protein sequence ID" value="KAF1800880.1"/>
    <property type="molecule type" value="Genomic_DNA"/>
</dbReference>
<feature type="compositionally biased region" description="Pro residues" evidence="1">
    <location>
        <begin position="413"/>
        <end position="422"/>
    </location>
</feature>
<feature type="compositionally biased region" description="Basic and acidic residues" evidence="1">
    <location>
        <begin position="124"/>
        <end position="138"/>
    </location>
</feature>
<comment type="caution">
    <text evidence="3">The sequence shown here is derived from an EMBL/GenBank/DDBJ whole genome shotgun (WGS) entry which is preliminary data.</text>
</comment>
<dbReference type="Pfam" id="PF00397">
    <property type="entry name" value="WW"/>
    <property type="match status" value="1"/>
</dbReference>
<reference evidence="3 4" key="1">
    <citation type="submission" date="2019-09" db="EMBL/GenBank/DDBJ databases">
        <authorList>
            <consortium name="DOE Joint Genome Institute"/>
            <person name="Mondo S.J."/>
            <person name="Navarro-Mendoza M.I."/>
            <person name="Perez-Arques C."/>
            <person name="Panchal S."/>
            <person name="Nicolas F.E."/>
            <person name="Ganguly P."/>
            <person name="Pangilinan J."/>
            <person name="Grigoriev I."/>
            <person name="Heitman J."/>
            <person name="Sanya K."/>
            <person name="Garre V."/>
        </authorList>
    </citation>
    <scope>NUCLEOTIDE SEQUENCE [LARGE SCALE GENOMIC DNA]</scope>
    <source>
        <strain evidence="3 4">MU402</strain>
    </source>
</reference>
<feature type="compositionally biased region" description="Basic and acidic residues" evidence="1">
    <location>
        <begin position="268"/>
        <end position="290"/>
    </location>
</feature>
<accession>A0A8H4BEX9</accession>
<feature type="compositionally biased region" description="Polar residues" evidence="1">
    <location>
        <begin position="203"/>
        <end position="219"/>
    </location>
</feature>
<sequence length="443" mass="50650">MDSSYHKSCTENGHRRSDSGRQTRYPGDKYDAHRQSSGSRAYEREKDISTATKDSAYSSSQLLVNRDEIVLSYPEEPIPAKEPVISLDMEDDEERIMQADWGNESDDDDEEDHATMHKQHKRLSTVEREEIERADTESKGTWVRHTADDGRPYYYNSATRESVWEIPKSTTVAPSAPSTSTRTASSATHTHTTTTKHAKADHVSSSATATQHATGSDQQSSSNSSSSSSSRRPHKTPSDTLSKPSQPRSNSAPTASTSCNEAAKTKRHCDDHAREKDGSRVQPARKRDDASTATNTNADKGQRSKSTKMTLQSTERRTSYHSRDMSRETRSRLEMASHRGYLSRRSRSRSPLPPPPLPPRDLYYDDYRSPSPPPFRRYPPYERYTGYYPYNDRMRHSPPPPPPDLRYRYHDLSPPPPPPPPYYRSRERSWERYEAAHRSRYYR</sequence>
<feature type="compositionally biased region" description="Basic and acidic residues" evidence="1">
    <location>
        <begin position="1"/>
        <end position="34"/>
    </location>
</feature>